<dbReference type="Proteomes" id="UP000228812">
    <property type="component" value="Unassembled WGS sequence"/>
</dbReference>
<proteinExistence type="predicted"/>
<dbReference type="InterPro" id="IPR050188">
    <property type="entry name" value="RluA_PseudoU_synthase"/>
</dbReference>
<gene>
    <name evidence="3" type="ORF">COX26_02465</name>
</gene>
<dbReference type="AlphaFoldDB" id="A0A2G9Z9E5"/>
<dbReference type="GO" id="GO:0140098">
    <property type="term" value="F:catalytic activity, acting on RNA"/>
    <property type="evidence" value="ECO:0007669"/>
    <property type="project" value="UniProtKB-ARBA"/>
</dbReference>
<sequence>MSGLLRPAKRGYEGWISPWSFTWKGYNETMFEVIYEDKDFLVLNKPAGVLVHPVARRKSQSANRDEETIVDWLLRYYPEVKGVGDPSAGTSTERFDSPERLTAEGLSRTSSGQAPSSADSGQATPARPGIVHRLDRDTSGVLLVARTQPFFEYMKRLFQAHEVEKTYLALVHGRVKGPGVINTPIGLRAGSVKRSVRARHMKMVKEAITEYRPLKVFERLGGGELFTLVELTPRTGRTHQLRVHLASIGHPVVGDALYGVKGNPLGLPRHFLHAESIAFSLPAQAGLPNGKRMRFDAELPDDLKYIVDGLREIR</sequence>
<dbReference type="EMBL" id="PCRZ01000043">
    <property type="protein sequence ID" value="PIP29741.1"/>
    <property type="molecule type" value="Genomic_DNA"/>
</dbReference>
<evidence type="ECO:0000259" key="2">
    <source>
        <dbReference type="Pfam" id="PF00849"/>
    </source>
</evidence>
<name>A0A2G9Z9E5_9BACT</name>
<comment type="caution">
    <text evidence="3">The sequence shown here is derived from an EMBL/GenBank/DDBJ whole genome shotgun (WGS) entry which is preliminary data.</text>
</comment>
<dbReference type="Gene3D" id="3.30.2350.10">
    <property type="entry name" value="Pseudouridine synthase"/>
    <property type="match status" value="1"/>
</dbReference>
<protein>
    <recommendedName>
        <fullName evidence="2">Pseudouridine synthase RsuA/RluA-like domain-containing protein</fullName>
    </recommendedName>
</protein>
<dbReference type="GO" id="GO:0009982">
    <property type="term" value="F:pseudouridine synthase activity"/>
    <property type="evidence" value="ECO:0007669"/>
    <property type="project" value="InterPro"/>
</dbReference>
<dbReference type="InterPro" id="IPR006224">
    <property type="entry name" value="PsdUridine_synth_RluA-like_CS"/>
</dbReference>
<dbReference type="InterPro" id="IPR020103">
    <property type="entry name" value="PsdUridine_synth_cat_dom_sf"/>
</dbReference>
<feature type="compositionally biased region" description="Polar residues" evidence="1">
    <location>
        <begin position="107"/>
        <end position="123"/>
    </location>
</feature>
<reference evidence="3 4" key="1">
    <citation type="submission" date="2017-09" db="EMBL/GenBank/DDBJ databases">
        <title>Depth-based differentiation of microbial function through sediment-hosted aquifers and enrichment of novel symbionts in the deep terrestrial subsurface.</title>
        <authorList>
            <person name="Probst A.J."/>
            <person name="Ladd B."/>
            <person name="Jarett J.K."/>
            <person name="Geller-Mcgrath D.E."/>
            <person name="Sieber C.M."/>
            <person name="Emerson J.B."/>
            <person name="Anantharaman K."/>
            <person name="Thomas B.C."/>
            <person name="Malmstrom R."/>
            <person name="Stieglmeier M."/>
            <person name="Klingl A."/>
            <person name="Woyke T."/>
            <person name="Ryan C.M."/>
            <person name="Banfield J.F."/>
        </authorList>
    </citation>
    <scope>NUCLEOTIDE SEQUENCE [LARGE SCALE GENOMIC DNA]</scope>
    <source>
        <strain evidence="3">CG23_combo_of_CG06-09_8_20_14_all_54_14</strain>
    </source>
</reference>
<evidence type="ECO:0000256" key="1">
    <source>
        <dbReference type="SAM" id="MobiDB-lite"/>
    </source>
</evidence>
<dbReference type="PROSITE" id="PS01129">
    <property type="entry name" value="PSI_RLU"/>
    <property type="match status" value="1"/>
</dbReference>
<organism evidence="3 4">
    <name type="scientific">Candidatus Jorgensenbacteria bacterium CG23_combo_of_CG06-09_8_20_14_all_54_14</name>
    <dbReference type="NCBI Taxonomy" id="1974595"/>
    <lineage>
        <taxon>Bacteria</taxon>
        <taxon>Candidatus Joergenseniibacteriota</taxon>
    </lineage>
</organism>
<dbReference type="GO" id="GO:0000455">
    <property type="term" value="P:enzyme-directed rRNA pseudouridine synthesis"/>
    <property type="evidence" value="ECO:0007669"/>
    <property type="project" value="TreeGrafter"/>
</dbReference>
<dbReference type="PANTHER" id="PTHR21600:SF86">
    <property type="entry name" value="PSEUDOURIDINE SYNTHASE RSUA_RLUA-LIKE DOMAIN-CONTAINING PROTEIN"/>
    <property type="match status" value="1"/>
</dbReference>
<feature type="domain" description="Pseudouridine synthase RsuA/RluA-like" evidence="2">
    <location>
        <begin position="39"/>
        <end position="247"/>
    </location>
</feature>
<dbReference type="GO" id="GO:0003723">
    <property type="term" value="F:RNA binding"/>
    <property type="evidence" value="ECO:0007669"/>
    <property type="project" value="InterPro"/>
</dbReference>
<feature type="compositionally biased region" description="Basic and acidic residues" evidence="1">
    <location>
        <begin position="93"/>
        <end position="102"/>
    </location>
</feature>
<evidence type="ECO:0000313" key="4">
    <source>
        <dbReference type="Proteomes" id="UP000228812"/>
    </source>
</evidence>
<accession>A0A2G9Z9E5</accession>
<evidence type="ECO:0000313" key="3">
    <source>
        <dbReference type="EMBL" id="PIP29741.1"/>
    </source>
</evidence>
<dbReference type="InterPro" id="IPR006145">
    <property type="entry name" value="PsdUridine_synth_RsuA/RluA"/>
</dbReference>
<dbReference type="SUPFAM" id="SSF55120">
    <property type="entry name" value="Pseudouridine synthase"/>
    <property type="match status" value="1"/>
</dbReference>
<feature type="region of interest" description="Disordered" evidence="1">
    <location>
        <begin position="84"/>
        <end position="130"/>
    </location>
</feature>
<dbReference type="CDD" id="cd02869">
    <property type="entry name" value="PseudoU_synth_RluA_like"/>
    <property type="match status" value="1"/>
</dbReference>
<dbReference type="Pfam" id="PF00849">
    <property type="entry name" value="PseudoU_synth_2"/>
    <property type="match status" value="1"/>
</dbReference>
<dbReference type="PANTHER" id="PTHR21600">
    <property type="entry name" value="MITOCHONDRIAL RNA PSEUDOURIDINE SYNTHASE"/>
    <property type="match status" value="1"/>
</dbReference>